<dbReference type="Proteomes" id="UP000263268">
    <property type="component" value="Unassembled WGS sequence"/>
</dbReference>
<comment type="caution">
    <text evidence="2">The sequence shown here is derived from an EMBL/GenBank/DDBJ whole genome shotgun (WGS) entry which is preliminary data.</text>
</comment>
<keyword evidence="1" id="KW-0732">Signal</keyword>
<sequence length="185" mass="21968">MKHQFLYLFWIVLLSFHVKAQDFSKDQDVKVNQQLWLDYNFKNNIDSLKVLNTQIGFRKISPNVFNRFLVLSHINLLHKKRAGIVNLEKPFIESFMLGAGIIYTQNYDADDNLEFRLSQGFKFSIPTLKGIDLINYVRLEERFQNTFNNSGWTAGYRLRYRISTELNWKKHVVKFTNGLYIPMSF</sequence>
<evidence type="ECO:0008006" key="4">
    <source>
        <dbReference type="Google" id="ProtNLM"/>
    </source>
</evidence>
<protein>
    <recommendedName>
        <fullName evidence="4">DUF2490 domain-containing protein</fullName>
    </recommendedName>
</protein>
<evidence type="ECO:0000256" key="1">
    <source>
        <dbReference type="SAM" id="SignalP"/>
    </source>
</evidence>
<reference evidence="2 3" key="1">
    <citation type="journal article" date="2018" name="Nat. Biotechnol.">
        <title>A standardized bacterial taxonomy based on genome phylogeny substantially revises the tree of life.</title>
        <authorList>
            <person name="Parks D.H."/>
            <person name="Chuvochina M."/>
            <person name="Waite D.W."/>
            <person name="Rinke C."/>
            <person name="Skarshewski A."/>
            <person name="Chaumeil P.A."/>
            <person name="Hugenholtz P."/>
        </authorList>
    </citation>
    <scope>NUCLEOTIDE SEQUENCE [LARGE SCALE GENOMIC DNA]</scope>
    <source>
        <strain evidence="2">UBA10227</strain>
    </source>
</reference>
<organism evidence="2 3">
    <name type="scientific">Xanthomarina gelatinilytica</name>
    <dbReference type="NCBI Taxonomy" id="1137281"/>
    <lineage>
        <taxon>Bacteria</taxon>
        <taxon>Pseudomonadati</taxon>
        <taxon>Bacteroidota</taxon>
        <taxon>Flavobacteriia</taxon>
        <taxon>Flavobacteriales</taxon>
        <taxon>Flavobacteriaceae</taxon>
        <taxon>Xanthomarina</taxon>
    </lineage>
</organism>
<feature type="chain" id="PRO_5017751514" description="DUF2490 domain-containing protein" evidence="1">
    <location>
        <begin position="21"/>
        <end position="185"/>
    </location>
</feature>
<dbReference type="AlphaFoldDB" id="A0A3D6BUD5"/>
<proteinExistence type="predicted"/>
<evidence type="ECO:0000313" key="2">
    <source>
        <dbReference type="EMBL" id="HCY82588.1"/>
    </source>
</evidence>
<evidence type="ECO:0000313" key="3">
    <source>
        <dbReference type="Proteomes" id="UP000263268"/>
    </source>
</evidence>
<feature type="signal peptide" evidence="1">
    <location>
        <begin position="1"/>
        <end position="20"/>
    </location>
</feature>
<dbReference type="EMBL" id="DPRK01000219">
    <property type="protein sequence ID" value="HCY82588.1"/>
    <property type="molecule type" value="Genomic_DNA"/>
</dbReference>
<gene>
    <name evidence="2" type="ORF">DHV22_13855</name>
</gene>
<accession>A0A3D6BUD5</accession>
<name>A0A3D6BUD5_9FLAO</name>